<dbReference type="Gene3D" id="3.30.420.10">
    <property type="entry name" value="Ribonuclease H-like superfamily/Ribonuclease H"/>
    <property type="match status" value="1"/>
</dbReference>
<dbReference type="Gene3D" id="3.40.50.1820">
    <property type="entry name" value="alpha/beta hydrolase"/>
    <property type="match status" value="1"/>
</dbReference>
<feature type="region of interest" description="Disordered" evidence="2">
    <location>
        <begin position="1"/>
        <end position="126"/>
    </location>
</feature>
<dbReference type="InterPro" id="IPR012337">
    <property type="entry name" value="RNaseH-like_sf"/>
</dbReference>
<dbReference type="Gene3D" id="2.40.70.10">
    <property type="entry name" value="Acid Proteases"/>
    <property type="match status" value="1"/>
</dbReference>
<evidence type="ECO:0000256" key="1">
    <source>
        <dbReference type="ARBA" id="ARBA00022884"/>
    </source>
</evidence>
<dbReference type="GO" id="GO:0015074">
    <property type="term" value="P:DNA integration"/>
    <property type="evidence" value="ECO:0007669"/>
    <property type="project" value="InterPro"/>
</dbReference>
<dbReference type="CDD" id="cd05471">
    <property type="entry name" value="pepsin_like"/>
    <property type="match status" value="1"/>
</dbReference>
<feature type="compositionally biased region" description="Low complexity" evidence="2">
    <location>
        <begin position="82"/>
        <end position="92"/>
    </location>
</feature>
<comment type="caution">
    <text evidence="4">The sequence shown here is derived from an EMBL/GenBank/DDBJ whole genome shotgun (WGS) entry which is preliminary data.</text>
</comment>
<feature type="compositionally biased region" description="Low complexity" evidence="2">
    <location>
        <begin position="40"/>
        <end position="54"/>
    </location>
</feature>
<protein>
    <recommendedName>
        <fullName evidence="3">Integrase catalytic domain-containing protein</fullName>
    </recommendedName>
</protein>
<reference evidence="4 5" key="1">
    <citation type="submission" date="2017-11" db="EMBL/GenBank/DDBJ databases">
        <title>De novo assembly and phasing of dikaryotic genomes from two isolates of Puccinia coronata f. sp. avenae, the causal agent of oat crown rust.</title>
        <authorList>
            <person name="Miller M.E."/>
            <person name="Zhang Y."/>
            <person name="Omidvar V."/>
            <person name="Sperschneider J."/>
            <person name="Schwessinger B."/>
            <person name="Raley C."/>
            <person name="Palmer J.M."/>
            <person name="Garnica D."/>
            <person name="Upadhyaya N."/>
            <person name="Rathjen J."/>
            <person name="Taylor J.M."/>
            <person name="Park R.F."/>
            <person name="Dodds P.N."/>
            <person name="Hirsch C.D."/>
            <person name="Kianian S.F."/>
            <person name="Figueroa M."/>
        </authorList>
    </citation>
    <scope>NUCLEOTIDE SEQUENCE [LARGE SCALE GENOMIC DNA]</scope>
    <source>
        <strain evidence="4">12SD80</strain>
    </source>
</reference>
<dbReference type="PANTHER" id="PTHR46177">
    <property type="entry name" value="INTEGRASE CATALYTIC DOMAIN-CONTAINING PROTEIN"/>
    <property type="match status" value="1"/>
</dbReference>
<dbReference type="Pfam" id="PF24764">
    <property type="entry name" value="rva_4"/>
    <property type="match status" value="1"/>
</dbReference>
<evidence type="ECO:0000313" key="5">
    <source>
        <dbReference type="Proteomes" id="UP000235392"/>
    </source>
</evidence>
<evidence type="ECO:0000313" key="4">
    <source>
        <dbReference type="EMBL" id="PLW33387.1"/>
    </source>
</evidence>
<dbReference type="SUPFAM" id="SSF53098">
    <property type="entry name" value="Ribonuclease H-like"/>
    <property type="match status" value="1"/>
</dbReference>
<dbReference type="Proteomes" id="UP000235392">
    <property type="component" value="Unassembled WGS sequence"/>
</dbReference>
<dbReference type="InterPro" id="IPR001584">
    <property type="entry name" value="Integrase_cat-core"/>
</dbReference>
<dbReference type="EMBL" id="PGCI01000221">
    <property type="protein sequence ID" value="PLW33387.1"/>
    <property type="molecule type" value="Genomic_DNA"/>
</dbReference>
<dbReference type="InterPro" id="IPR036397">
    <property type="entry name" value="RNaseH_sf"/>
</dbReference>
<dbReference type="SUPFAM" id="SSF50630">
    <property type="entry name" value="Acid proteases"/>
    <property type="match status" value="1"/>
</dbReference>
<dbReference type="InterPro" id="IPR029058">
    <property type="entry name" value="AB_hydrolase_fold"/>
</dbReference>
<proteinExistence type="predicted"/>
<dbReference type="SUPFAM" id="SSF53474">
    <property type="entry name" value="alpha/beta-Hydrolases"/>
    <property type="match status" value="1"/>
</dbReference>
<dbReference type="InterPro" id="IPR033121">
    <property type="entry name" value="PEPTIDASE_A1"/>
</dbReference>
<feature type="compositionally biased region" description="Basic and acidic residues" evidence="2">
    <location>
        <begin position="94"/>
        <end position="105"/>
    </location>
</feature>
<dbReference type="InterPro" id="IPR058913">
    <property type="entry name" value="Integrase_dom_put"/>
</dbReference>
<feature type="compositionally biased region" description="Polar residues" evidence="2">
    <location>
        <begin position="1"/>
        <end position="27"/>
    </location>
</feature>
<dbReference type="GO" id="GO:0005634">
    <property type="term" value="C:nucleus"/>
    <property type="evidence" value="ECO:0007669"/>
    <property type="project" value="UniProtKB-ARBA"/>
</dbReference>
<sequence length="1219" mass="136319">MEMTYQQETSPTISSHSNDNQPLISHQDTSEESDLDTLDSKSNTDSSDNNSRTNNPDHSHTDSDSDSDSNSDSDSDADSDSSSDSGSDVLTSDDSERSGSDDEKSITSFGPDSEGSADETPELNLSPQDKRLQYLVSSLISLGYKGPAIIKTLYEKHGIQISPRNLTRKRKEWALRQCDLQKSPPPPPLSPPVRASVLSSHAKGMNLKEIQARLTQETGVDVTIRTVQRYLRKLNLKLLPNDLSDGRITMEKVFEAINNARDCLLQHNTGYRRMRIILIRQYNIRIPRQIIYNVLKEIDPEGMSQRLRQACKRRVYRTLGPNHIWACDGHDKLKRLGITIYGFIDAWSRKVLGMFVHVTNNDPQHIGLYFLHLVSKVGGIPLKVTSDYGTETVEMAVHQMSLSHIYAGISKEEAEKRMHFTKSTHNQKIEALWSQMMKQHNRSIKHNIMTEIENGTYDPDDHTQKLLFQFLWIPVFQASVDIWVDGYNHYRKRYDKLTTLPTGVTPEFAYTTPEYFHTTNQLVPIPSADTDALLQQKYPDSQNILAHQSLCAHLSQSFIQTGGEGSLSDNLQAYVEALFLSASDRSPDVRKNVCSAPSGPAEVEPGGLFTLGTLNASLIAPGKAISFVPVPPGLQSYWLIPMEGLDVNGVPLPLDAQSSPNVAIDTGTTLIGGPAKEVKQFYSQVIGSSPASGSYQGYYSYPCNSSVLVLFRFGGKNYSMAPDDFNLGPFGSNGRCLGSVFKLELSGASKSLISWMIYYNHPQQHDAHHQPASAPVVSLHHIHYQNMAQLLASLFFSAHFHALTFTHQAEIHQDILRIQRAANHVFAPGLNPCLASYQHTLDPIQAQHRPLVFYLVIEACRHLLHLLLNFVGFRQYHIPINQTLFSYWFHPGFASHSPDQKEPPIVLVAGIVGLISLPHYAIYLLWKSPRPIFLVGNLSVSLTLFKPELHLVPVVVEEDESFMRRGDGTKTRRVVYRRKIQTLAEQSACLQKMLHRHGVTPRIMPDKDDAQTPHHQGGAGGAFLIGHSLGTCLTAHFLRHYPQYVSGTLSIDPISVLPYIPDLVRGFLYEEPKTVGQLLVQVILREIGVATVIQRHFHWFEFVMFPHLDQARSPLGVSAAQHRHHFVLSEHDALVSHTHLQRYLAHAQPVQVWRQELLDGARRLQLGPVRLQWALSGLGLRAGTVRGNAKASTAPQPTRPAATPLLLASLLVFLARFLS</sequence>
<dbReference type="Pfam" id="PF00026">
    <property type="entry name" value="Asp"/>
    <property type="match status" value="1"/>
</dbReference>
<dbReference type="InterPro" id="IPR021109">
    <property type="entry name" value="Peptidase_aspartic_dom_sf"/>
</dbReference>
<dbReference type="GO" id="GO:0003723">
    <property type="term" value="F:RNA binding"/>
    <property type="evidence" value="ECO:0007669"/>
    <property type="project" value="UniProtKB-KW"/>
</dbReference>
<organism evidence="4 5">
    <name type="scientific">Puccinia coronata f. sp. avenae</name>
    <dbReference type="NCBI Taxonomy" id="200324"/>
    <lineage>
        <taxon>Eukaryota</taxon>
        <taxon>Fungi</taxon>
        <taxon>Dikarya</taxon>
        <taxon>Basidiomycota</taxon>
        <taxon>Pucciniomycotina</taxon>
        <taxon>Pucciniomycetes</taxon>
        <taxon>Pucciniales</taxon>
        <taxon>Pucciniaceae</taxon>
        <taxon>Puccinia</taxon>
    </lineage>
</organism>
<name>A0A2N5U6J7_9BASI</name>
<dbReference type="PROSITE" id="PS50994">
    <property type="entry name" value="INTEGRASE"/>
    <property type="match status" value="1"/>
</dbReference>
<dbReference type="InterPro" id="IPR034164">
    <property type="entry name" value="Pepsin-like_dom"/>
</dbReference>
<feature type="domain" description="Integrase catalytic" evidence="3">
    <location>
        <begin position="317"/>
        <end position="514"/>
    </location>
</feature>
<keyword evidence="1" id="KW-0694">RNA-binding</keyword>
<gene>
    <name evidence="4" type="ORF">PCASD_13017</name>
</gene>
<evidence type="ECO:0000259" key="3">
    <source>
        <dbReference type="PROSITE" id="PS50994"/>
    </source>
</evidence>
<feature type="compositionally biased region" description="Acidic residues" evidence="2">
    <location>
        <begin position="64"/>
        <end position="81"/>
    </location>
</feature>
<accession>A0A2N5U6J7</accession>
<dbReference type="PANTHER" id="PTHR46177:SF1">
    <property type="entry name" value="INTEGRASE CATALYTIC DOMAIN-CONTAINING PROTEIN"/>
    <property type="match status" value="1"/>
</dbReference>
<dbReference type="AlphaFoldDB" id="A0A2N5U6J7"/>
<evidence type="ECO:0000256" key="2">
    <source>
        <dbReference type="SAM" id="MobiDB-lite"/>
    </source>
</evidence>